<dbReference type="RefSeq" id="WP_085498658.1">
    <property type="nucleotide sequence ID" value="NZ_FXAZ01000010.1"/>
</dbReference>
<dbReference type="AlphaFoldDB" id="A0A1X7LXK7"/>
<evidence type="ECO:0000313" key="2">
    <source>
        <dbReference type="Proteomes" id="UP000193834"/>
    </source>
</evidence>
<dbReference type="OrthoDB" id="2085824at2"/>
<protein>
    <submittedName>
        <fullName evidence="1">Uncharacterized protein</fullName>
    </submittedName>
</protein>
<proteinExistence type="predicted"/>
<dbReference type="Proteomes" id="UP000193834">
    <property type="component" value="Unassembled WGS sequence"/>
</dbReference>
<reference evidence="1 2" key="1">
    <citation type="submission" date="2017-04" db="EMBL/GenBank/DDBJ databases">
        <authorList>
            <person name="Afonso C.L."/>
            <person name="Miller P.J."/>
            <person name="Scott M.A."/>
            <person name="Spackman E."/>
            <person name="Goraichik I."/>
            <person name="Dimitrov K.M."/>
            <person name="Suarez D.L."/>
            <person name="Swayne D.E."/>
        </authorList>
    </citation>
    <scope>NUCLEOTIDE SEQUENCE [LARGE SCALE GENOMIC DNA]</scope>
    <source>
        <strain evidence="1 2">11</strain>
    </source>
</reference>
<dbReference type="EMBL" id="FXAZ01000010">
    <property type="protein sequence ID" value="SMG58581.1"/>
    <property type="molecule type" value="Genomic_DNA"/>
</dbReference>
<keyword evidence="2" id="KW-1185">Reference proteome</keyword>
<sequence>MGMPFTRPYKDILQDLVAGLIQIPDCYSFFEMEASDWEAMSTEEKHEVLEALADDCFYGLGQEKILFVGSGSLQHDPKFHHIEIMKENTVIATVQLLDSEA</sequence>
<evidence type="ECO:0000313" key="1">
    <source>
        <dbReference type="EMBL" id="SMG58581.1"/>
    </source>
</evidence>
<gene>
    <name evidence="1" type="ORF">SAMN06295960_4724</name>
</gene>
<accession>A0A1X7LXK7</accession>
<organism evidence="1 2">
    <name type="scientific">Paenibacillus aquistagni</name>
    <dbReference type="NCBI Taxonomy" id="1852522"/>
    <lineage>
        <taxon>Bacteria</taxon>
        <taxon>Bacillati</taxon>
        <taxon>Bacillota</taxon>
        <taxon>Bacilli</taxon>
        <taxon>Bacillales</taxon>
        <taxon>Paenibacillaceae</taxon>
        <taxon>Paenibacillus</taxon>
    </lineage>
</organism>
<dbReference type="STRING" id="1852522.SAMN06295960_4724"/>
<name>A0A1X7LXK7_9BACL</name>